<accession>A0A6J7P3S8</accession>
<organism evidence="3">
    <name type="scientific">freshwater metagenome</name>
    <dbReference type="NCBI Taxonomy" id="449393"/>
    <lineage>
        <taxon>unclassified sequences</taxon>
        <taxon>metagenomes</taxon>
        <taxon>ecological metagenomes</taxon>
    </lineage>
</organism>
<feature type="domain" description="Luciferase-like" evidence="2">
    <location>
        <begin position="14"/>
        <end position="330"/>
    </location>
</feature>
<gene>
    <name evidence="3" type="ORF">UFOPK3954_01703</name>
</gene>
<name>A0A6J7P3S8_9ZZZZ</name>
<dbReference type="Pfam" id="PF00296">
    <property type="entry name" value="Bac_luciferase"/>
    <property type="match status" value="1"/>
</dbReference>
<dbReference type="AlphaFoldDB" id="A0A6J7P3S8"/>
<dbReference type="InterPro" id="IPR050564">
    <property type="entry name" value="F420-G6PD/mer"/>
</dbReference>
<sequence>MDFGVCMAAKIDDLDYVDLMEELGYSHLWVADSQMIWSDCYAVMALAAARTTRLRIGTGVAVAGTRPSAVTAAAHATINRIAPGRVFCGIGTGNTAMRIMGHKPIPMAEFDEYLSTLRVLLDGGEAEVHWRGQTAPARHLMQDAGFVSFTPRMPMYVSAFGPKATALAAKHGDGLVMSSPPDPEVITGIRLRYLEAARAAGRTEDDDYFTFTSLNTMVVLEPGEATDSERVRKECGAFAIAALHYTYEQYRQYGRRPPRYLDDIWDDYVAMLEETPEDRRHLRIHAGHNCWVEPEEERFVTKELIERSCLVGTAEQLAANVRDLSAAGLTQLMLLPPLEAKERVLRSVAERVIPLV</sequence>
<evidence type="ECO:0000256" key="1">
    <source>
        <dbReference type="ARBA" id="ARBA00023002"/>
    </source>
</evidence>
<evidence type="ECO:0000313" key="3">
    <source>
        <dbReference type="EMBL" id="CAB5000370.1"/>
    </source>
</evidence>
<protein>
    <submittedName>
        <fullName evidence="3">Unannotated protein</fullName>
    </submittedName>
</protein>
<dbReference type="SUPFAM" id="SSF51679">
    <property type="entry name" value="Bacterial luciferase-like"/>
    <property type="match status" value="1"/>
</dbReference>
<evidence type="ECO:0000259" key="2">
    <source>
        <dbReference type="Pfam" id="PF00296"/>
    </source>
</evidence>
<keyword evidence="1" id="KW-0560">Oxidoreductase</keyword>
<dbReference type="EMBL" id="CAFBON010000197">
    <property type="protein sequence ID" value="CAB5000370.1"/>
    <property type="molecule type" value="Genomic_DNA"/>
</dbReference>
<dbReference type="Gene3D" id="3.20.20.30">
    <property type="entry name" value="Luciferase-like domain"/>
    <property type="match status" value="1"/>
</dbReference>
<proteinExistence type="predicted"/>
<dbReference type="PANTHER" id="PTHR43244">
    <property type="match status" value="1"/>
</dbReference>
<dbReference type="InterPro" id="IPR011251">
    <property type="entry name" value="Luciferase-like_dom"/>
</dbReference>
<dbReference type="GO" id="GO:0016705">
    <property type="term" value="F:oxidoreductase activity, acting on paired donors, with incorporation or reduction of molecular oxygen"/>
    <property type="evidence" value="ECO:0007669"/>
    <property type="project" value="InterPro"/>
</dbReference>
<reference evidence="3" key="1">
    <citation type="submission" date="2020-05" db="EMBL/GenBank/DDBJ databases">
        <authorList>
            <person name="Chiriac C."/>
            <person name="Salcher M."/>
            <person name="Ghai R."/>
            <person name="Kavagutti S V."/>
        </authorList>
    </citation>
    <scope>NUCLEOTIDE SEQUENCE</scope>
</reference>
<dbReference type="PANTHER" id="PTHR43244:SF1">
    <property type="entry name" value="5,10-METHYLENETETRAHYDROMETHANOPTERIN REDUCTASE"/>
    <property type="match status" value="1"/>
</dbReference>
<dbReference type="InterPro" id="IPR036661">
    <property type="entry name" value="Luciferase-like_sf"/>
</dbReference>